<dbReference type="EC" id="6.2.1.-" evidence="4"/>
<dbReference type="InterPro" id="IPR042099">
    <property type="entry name" value="ANL_N_sf"/>
</dbReference>
<organism evidence="4">
    <name type="scientific">mine drainage metagenome</name>
    <dbReference type="NCBI Taxonomy" id="410659"/>
    <lineage>
        <taxon>unclassified sequences</taxon>
        <taxon>metagenomes</taxon>
        <taxon>ecological metagenomes</taxon>
    </lineage>
</organism>
<dbReference type="EMBL" id="MLJW01006257">
    <property type="protein sequence ID" value="OIQ66932.1"/>
    <property type="molecule type" value="Genomic_DNA"/>
</dbReference>
<dbReference type="InterPro" id="IPR025110">
    <property type="entry name" value="AMP-bd_C"/>
</dbReference>
<dbReference type="PANTHER" id="PTHR43201">
    <property type="entry name" value="ACYL-COA SYNTHETASE"/>
    <property type="match status" value="1"/>
</dbReference>
<dbReference type="InterPro" id="IPR045851">
    <property type="entry name" value="AMP-bd_C_sf"/>
</dbReference>
<dbReference type="PANTHER" id="PTHR43201:SF5">
    <property type="entry name" value="MEDIUM-CHAIN ACYL-COA LIGASE ACSF2, MITOCHONDRIAL"/>
    <property type="match status" value="1"/>
</dbReference>
<evidence type="ECO:0000256" key="1">
    <source>
        <dbReference type="ARBA" id="ARBA00006432"/>
    </source>
</evidence>
<comment type="caution">
    <text evidence="4">The sequence shown here is derived from an EMBL/GenBank/DDBJ whole genome shotgun (WGS) entry which is preliminary data.</text>
</comment>
<dbReference type="SUPFAM" id="SSF56801">
    <property type="entry name" value="Acetyl-CoA synthetase-like"/>
    <property type="match status" value="1"/>
</dbReference>
<dbReference type="CDD" id="cd04433">
    <property type="entry name" value="AFD_class_I"/>
    <property type="match status" value="1"/>
</dbReference>
<dbReference type="FunFam" id="3.30.300.30:FF:000008">
    <property type="entry name" value="2,3-dihydroxybenzoate-AMP ligase"/>
    <property type="match status" value="1"/>
</dbReference>
<evidence type="ECO:0000259" key="3">
    <source>
        <dbReference type="Pfam" id="PF13193"/>
    </source>
</evidence>
<dbReference type="GO" id="GO:0006631">
    <property type="term" value="P:fatty acid metabolic process"/>
    <property type="evidence" value="ECO:0007669"/>
    <property type="project" value="TreeGrafter"/>
</dbReference>
<proteinExistence type="inferred from homology"/>
<feature type="domain" description="AMP-binding enzyme C-terminal" evidence="3">
    <location>
        <begin position="55"/>
        <end position="129"/>
    </location>
</feature>
<evidence type="ECO:0000313" key="4">
    <source>
        <dbReference type="EMBL" id="OIQ66932.1"/>
    </source>
</evidence>
<sequence length="142" mass="15542">MQGYHNKPAETASALRNGWYHTGDLAKSDPNGYLTITGRIKELIIRGGQNIAPAEIEEVAIRHAQVIDCAVVGVPHATLGEVPYLFVVAENNQLDVESLLAHCRVSLSSYKIPEATHIVREIPRTGSGKIMRFKLVEALKAD</sequence>
<dbReference type="AlphaFoldDB" id="A0A1J5PHC8"/>
<dbReference type="GO" id="GO:0031956">
    <property type="term" value="F:medium-chain fatty acid-CoA ligase activity"/>
    <property type="evidence" value="ECO:0007669"/>
    <property type="project" value="TreeGrafter"/>
</dbReference>
<gene>
    <name evidence="4" type="primary">sauT_7</name>
    <name evidence="4" type="ORF">GALL_514930</name>
</gene>
<keyword evidence="2 4" id="KW-0436">Ligase</keyword>
<name>A0A1J5PHC8_9ZZZZ</name>
<comment type="similarity">
    <text evidence="1">Belongs to the ATP-dependent AMP-binding enzyme family.</text>
</comment>
<protein>
    <submittedName>
        <fullName evidence="4">Putative sulfoacetate--CoA ligase</fullName>
        <ecNumber evidence="4">6.2.1.-</ecNumber>
    </submittedName>
</protein>
<dbReference type="Gene3D" id="3.40.50.12780">
    <property type="entry name" value="N-terminal domain of ligase-like"/>
    <property type="match status" value="1"/>
</dbReference>
<dbReference type="Gene3D" id="3.30.300.30">
    <property type="match status" value="1"/>
</dbReference>
<reference evidence="4" key="1">
    <citation type="submission" date="2016-10" db="EMBL/GenBank/DDBJ databases">
        <title>Sequence of Gallionella enrichment culture.</title>
        <authorList>
            <person name="Poehlein A."/>
            <person name="Muehling M."/>
            <person name="Daniel R."/>
        </authorList>
    </citation>
    <scope>NUCLEOTIDE SEQUENCE</scope>
</reference>
<accession>A0A1J5PHC8</accession>
<evidence type="ECO:0000256" key="2">
    <source>
        <dbReference type="ARBA" id="ARBA00022598"/>
    </source>
</evidence>
<dbReference type="Pfam" id="PF13193">
    <property type="entry name" value="AMP-binding_C"/>
    <property type="match status" value="1"/>
</dbReference>